<dbReference type="AlphaFoldDB" id="A0A1X7I5Z2"/>
<evidence type="ECO:0000313" key="2">
    <source>
        <dbReference type="EMBL" id="SMG09920.1"/>
    </source>
</evidence>
<dbReference type="Gene3D" id="3.10.450.50">
    <property type="match status" value="1"/>
</dbReference>
<name>A0A1X7I5Z2_9BACT</name>
<evidence type="ECO:0000313" key="3">
    <source>
        <dbReference type="Proteomes" id="UP000193804"/>
    </source>
</evidence>
<accession>A0A1X7I5Z2</accession>
<keyword evidence="3" id="KW-1185">Reference proteome</keyword>
<sequence>MNNKELIKKFYTGFSNGKSEEMVECYHENIVFQDPAFGILEGPRARSMWKMLLTPKNGDIKIRYEIIHTASDTGKARWIAEYFYGKRKVVNTVEANFKFEDGKIIEHIDTFNLWKWTQQAMGFTGYLLGWTSFMKNKIQKTTNKKLDQYIEKSNRL</sequence>
<dbReference type="RefSeq" id="WP_085515283.1">
    <property type="nucleotide sequence ID" value="NZ_FXAW01000001.1"/>
</dbReference>
<organism evidence="2 3">
    <name type="scientific">Marivirga sericea</name>
    <dbReference type="NCBI Taxonomy" id="1028"/>
    <lineage>
        <taxon>Bacteria</taxon>
        <taxon>Pseudomonadati</taxon>
        <taxon>Bacteroidota</taxon>
        <taxon>Cytophagia</taxon>
        <taxon>Cytophagales</taxon>
        <taxon>Marivirgaceae</taxon>
        <taxon>Marivirga</taxon>
    </lineage>
</organism>
<proteinExistence type="predicted"/>
<dbReference type="GO" id="GO:0016853">
    <property type="term" value="F:isomerase activity"/>
    <property type="evidence" value="ECO:0007669"/>
    <property type="project" value="UniProtKB-KW"/>
</dbReference>
<keyword evidence="2" id="KW-0413">Isomerase</keyword>
<dbReference type="EMBL" id="FXAW01000001">
    <property type="protein sequence ID" value="SMG09920.1"/>
    <property type="molecule type" value="Genomic_DNA"/>
</dbReference>
<evidence type="ECO:0000259" key="1">
    <source>
        <dbReference type="Pfam" id="PF12680"/>
    </source>
</evidence>
<dbReference type="OrthoDB" id="391735at2"/>
<dbReference type="Pfam" id="PF12680">
    <property type="entry name" value="SnoaL_2"/>
    <property type="match status" value="1"/>
</dbReference>
<feature type="domain" description="SnoaL-like" evidence="1">
    <location>
        <begin position="8"/>
        <end position="107"/>
    </location>
</feature>
<protein>
    <submittedName>
        <fullName evidence="2">Ketosteroid isomerase-related protein</fullName>
    </submittedName>
</protein>
<dbReference type="InterPro" id="IPR032710">
    <property type="entry name" value="NTF2-like_dom_sf"/>
</dbReference>
<dbReference type="InterPro" id="IPR037401">
    <property type="entry name" value="SnoaL-like"/>
</dbReference>
<gene>
    <name evidence="2" type="ORF">SAMN05661096_00268</name>
</gene>
<dbReference type="STRING" id="1028.SAMN05661096_00268"/>
<dbReference type="SUPFAM" id="SSF54427">
    <property type="entry name" value="NTF2-like"/>
    <property type="match status" value="1"/>
</dbReference>
<reference evidence="3" key="1">
    <citation type="submission" date="2017-04" db="EMBL/GenBank/DDBJ databases">
        <authorList>
            <person name="Varghese N."/>
            <person name="Submissions S."/>
        </authorList>
    </citation>
    <scope>NUCLEOTIDE SEQUENCE [LARGE SCALE GENOMIC DNA]</scope>
    <source>
        <strain evidence="3">DSM 4125</strain>
    </source>
</reference>
<dbReference type="Proteomes" id="UP000193804">
    <property type="component" value="Unassembled WGS sequence"/>
</dbReference>